<keyword evidence="1" id="KW-0732">Signal</keyword>
<evidence type="ECO:0000313" key="2">
    <source>
        <dbReference type="EMBL" id="BBX83271.1"/>
    </source>
</evidence>
<sequence length="104" mass="10186">MKRAVLVGASAVALVAGPLSVVSLTAAAPAYACPWGTVPSHFDGVCVSGQSTGIGPQAVPPQTTNSGGTGAQITQSVGGLQTVNGIPCTPEHIGTCIGMIQSQQ</sequence>
<evidence type="ECO:0000256" key="1">
    <source>
        <dbReference type="SAM" id="SignalP"/>
    </source>
</evidence>
<dbReference type="RefSeq" id="WP_138231212.1">
    <property type="nucleotide sequence ID" value="NZ_AP022577.1"/>
</dbReference>
<dbReference type="EMBL" id="AP022577">
    <property type="protein sequence ID" value="BBX83271.1"/>
    <property type="molecule type" value="Genomic_DNA"/>
</dbReference>
<accession>A0ABM7I9B3</accession>
<name>A0ABM7I9B3_9MYCO</name>
<dbReference type="Proteomes" id="UP000465609">
    <property type="component" value="Chromosome"/>
</dbReference>
<reference evidence="2 3" key="1">
    <citation type="journal article" date="2019" name="Emerg. Microbes Infect.">
        <title>Comprehensive subspecies identification of 175 nontuberculous mycobacteria species based on 7547 genomic profiles.</title>
        <authorList>
            <person name="Matsumoto Y."/>
            <person name="Kinjo T."/>
            <person name="Motooka D."/>
            <person name="Nabeya D."/>
            <person name="Jung N."/>
            <person name="Uechi K."/>
            <person name="Horii T."/>
            <person name="Iida T."/>
            <person name="Fujita J."/>
            <person name="Nakamura S."/>
        </authorList>
    </citation>
    <scope>NUCLEOTIDE SEQUENCE [LARGE SCALE GENOMIC DNA]</scope>
    <source>
        <strain evidence="2 3">JCM 15296</strain>
    </source>
</reference>
<feature type="signal peptide" evidence="1">
    <location>
        <begin position="1"/>
        <end position="32"/>
    </location>
</feature>
<evidence type="ECO:0008006" key="4">
    <source>
        <dbReference type="Google" id="ProtNLM"/>
    </source>
</evidence>
<protein>
    <recommendedName>
        <fullName evidence="4">Intersectin-EH binding protein Ibp1</fullName>
    </recommendedName>
</protein>
<keyword evidence="3" id="KW-1185">Reference proteome</keyword>
<proteinExistence type="predicted"/>
<feature type="chain" id="PRO_5045551134" description="Intersectin-EH binding protein Ibp1" evidence="1">
    <location>
        <begin position="33"/>
        <end position="104"/>
    </location>
</feature>
<gene>
    <name evidence="2" type="ORF">MAUB_11440</name>
</gene>
<organism evidence="2 3">
    <name type="scientific">Mycolicibacterium aubagnense</name>
    <dbReference type="NCBI Taxonomy" id="319707"/>
    <lineage>
        <taxon>Bacteria</taxon>
        <taxon>Bacillati</taxon>
        <taxon>Actinomycetota</taxon>
        <taxon>Actinomycetes</taxon>
        <taxon>Mycobacteriales</taxon>
        <taxon>Mycobacteriaceae</taxon>
        <taxon>Mycolicibacterium</taxon>
    </lineage>
</organism>
<evidence type="ECO:0000313" key="3">
    <source>
        <dbReference type="Proteomes" id="UP000465609"/>
    </source>
</evidence>